<dbReference type="OrthoDB" id="6049239at2"/>
<keyword evidence="3" id="KW-1185">Reference proteome</keyword>
<keyword evidence="1" id="KW-0472">Membrane</keyword>
<dbReference type="AlphaFoldDB" id="A0A0R0B0Y0"/>
<protein>
    <recommendedName>
        <fullName evidence="4">Transmembrane protein</fullName>
    </recommendedName>
</protein>
<dbReference type="EMBL" id="LLXV01000032">
    <property type="protein sequence ID" value="KRG50701.1"/>
    <property type="molecule type" value="Genomic_DNA"/>
</dbReference>
<organism evidence="2 3">
    <name type="scientific">Stenotrophomonas beteli</name>
    <dbReference type="NCBI Taxonomy" id="3384461"/>
    <lineage>
        <taxon>Bacteria</taxon>
        <taxon>Pseudomonadati</taxon>
        <taxon>Pseudomonadota</taxon>
        <taxon>Gammaproteobacteria</taxon>
        <taxon>Lysobacterales</taxon>
        <taxon>Lysobacteraceae</taxon>
        <taxon>Stenotrophomonas</taxon>
        <taxon>Stenotrophomonas maltophilia group</taxon>
    </lineage>
</organism>
<evidence type="ECO:0000313" key="3">
    <source>
        <dbReference type="Proteomes" id="UP000051757"/>
    </source>
</evidence>
<gene>
    <name evidence="2" type="ORF">ARC23_11290</name>
</gene>
<accession>A0A0R0B0Y0</accession>
<proteinExistence type="predicted"/>
<evidence type="ECO:0008006" key="4">
    <source>
        <dbReference type="Google" id="ProtNLM"/>
    </source>
</evidence>
<comment type="caution">
    <text evidence="2">The sequence shown here is derived from an EMBL/GenBank/DDBJ whole genome shotgun (WGS) entry which is preliminary data.</text>
</comment>
<reference evidence="2 3" key="1">
    <citation type="journal article" date="2016" name="Front. Microbiol.">
        <title>Genome Sequence of Type Strains of Genus Stenotrophomonas.</title>
        <authorList>
            <person name="Patil P.P."/>
            <person name="Midha S."/>
            <person name="Kumar S."/>
            <person name="Patil P.B."/>
        </authorList>
    </citation>
    <scope>NUCLEOTIDE SEQUENCE [LARGE SCALE GENOMIC DNA]</scope>
    <source>
        <strain evidence="2 3">LMG 978</strain>
    </source>
</reference>
<keyword evidence="1" id="KW-1133">Transmembrane helix</keyword>
<evidence type="ECO:0000256" key="1">
    <source>
        <dbReference type="SAM" id="Phobius"/>
    </source>
</evidence>
<name>A0A0R0B0Y0_9GAMM</name>
<evidence type="ECO:0000313" key="2">
    <source>
        <dbReference type="EMBL" id="KRG50701.1"/>
    </source>
</evidence>
<sequence>MYRFMSRFISYRSYYLWRARYRYYTRHLDRWSLLSASCLAGVVLVLWYYARVVGLPPPRVHPDAVAVRVESISREAIHRIVLVRHGNGRGGEPFATPEEVRDGTLRTMRVRQVLQSEVVWRLKAHLLADIAEYIDATGGCFPYDCNRVLHHLELLHRAEAENRAITLGLQAILEVPLDRMPDLSGGERLRVRSAWSDGFGDTHDQLWLLGELQGMHARMMLEYPHRAAAPWLARVLHGDALEPPLLW</sequence>
<feature type="transmembrane region" description="Helical" evidence="1">
    <location>
        <begin position="31"/>
        <end position="50"/>
    </location>
</feature>
<dbReference type="Proteomes" id="UP000051757">
    <property type="component" value="Unassembled WGS sequence"/>
</dbReference>
<keyword evidence="1" id="KW-0812">Transmembrane</keyword>